<dbReference type="Proteomes" id="UP000246050">
    <property type="component" value="Unassembled WGS sequence"/>
</dbReference>
<protein>
    <submittedName>
        <fullName evidence="1">Uncharacterized protein</fullName>
    </submittedName>
</protein>
<gene>
    <name evidence="1" type="ORF">DKT69_36440</name>
</gene>
<comment type="caution">
    <text evidence="1">The sequence shown here is derived from an EMBL/GenBank/DDBJ whole genome shotgun (WGS) entry which is preliminary data.</text>
</comment>
<proteinExistence type="predicted"/>
<organism evidence="1 2">
    <name type="scientific">Micromonospora sicca</name>
    <dbReference type="NCBI Taxonomy" id="2202420"/>
    <lineage>
        <taxon>Bacteria</taxon>
        <taxon>Bacillati</taxon>
        <taxon>Actinomycetota</taxon>
        <taxon>Actinomycetes</taxon>
        <taxon>Micromonosporales</taxon>
        <taxon>Micromonosporaceae</taxon>
        <taxon>Micromonospora</taxon>
    </lineage>
</organism>
<evidence type="ECO:0000313" key="1">
    <source>
        <dbReference type="EMBL" id="PWR06668.1"/>
    </source>
</evidence>
<name>A0A317CVS6_9ACTN</name>
<accession>A0A317CVS6</accession>
<dbReference type="AlphaFoldDB" id="A0A317CVS6"/>
<reference evidence="1 2" key="1">
    <citation type="submission" date="2018-05" db="EMBL/GenBank/DDBJ databases">
        <title>Micromonosporas from Atacama Desert.</title>
        <authorList>
            <person name="Carro L."/>
            <person name="Golinska P."/>
            <person name="Klenk H.-P."/>
            <person name="Goodfellow M."/>
        </authorList>
    </citation>
    <scope>NUCLEOTIDE SEQUENCE [LARGE SCALE GENOMIC DNA]</scope>
    <source>
        <strain evidence="1 2">4G51</strain>
    </source>
</reference>
<evidence type="ECO:0000313" key="2">
    <source>
        <dbReference type="Proteomes" id="UP000246050"/>
    </source>
</evidence>
<sequence length="124" mass="13687">MSWWRRRGAGAALLGAVLLIGLAHVARDVLRPGEEEISVEAYDRTDDPRVIVAHLRRDPAYVVSRVATAEDATSVVVRVSVRAPRLGWSGGDEPVEWRIHVRLDQPLAGRQVIDGHTDAPVPER</sequence>
<dbReference type="EMBL" id="QGKS01000504">
    <property type="protein sequence ID" value="PWR06668.1"/>
    <property type="molecule type" value="Genomic_DNA"/>
</dbReference>
<dbReference type="OrthoDB" id="3387960at2"/>
<dbReference type="RefSeq" id="WP_109805891.1">
    <property type="nucleotide sequence ID" value="NZ_QGKS01000504.1"/>
</dbReference>